<feature type="region of interest" description="Disordered" evidence="1">
    <location>
        <begin position="45"/>
        <end position="74"/>
    </location>
</feature>
<gene>
    <name evidence="2" type="ORF">JKP88DRAFT_283623</name>
</gene>
<protein>
    <submittedName>
        <fullName evidence="2">Uncharacterized protein</fullName>
    </submittedName>
</protein>
<reference evidence="2" key="1">
    <citation type="submission" date="2021-02" db="EMBL/GenBank/DDBJ databases">
        <title>First Annotated Genome of the Yellow-green Alga Tribonema minus.</title>
        <authorList>
            <person name="Mahan K.M."/>
        </authorList>
    </citation>
    <scope>NUCLEOTIDE SEQUENCE</scope>
    <source>
        <strain evidence="2">UTEX B ZZ1240</strain>
    </source>
</reference>
<evidence type="ECO:0000313" key="2">
    <source>
        <dbReference type="EMBL" id="KAG5175308.1"/>
    </source>
</evidence>
<dbReference type="Proteomes" id="UP000664859">
    <property type="component" value="Unassembled WGS sequence"/>
</dbReference>
<comment type="caution">
    <text evidence="2">The sequence shown here is derived from an EMBL/GenBank/DDBJ whole genome shotgun (WGS) entry which is preliminary data.</text>
</comment>
<feature type="compositionally biased region" description="Polar residues" evidence="1">
    <location>
        <begin position="62"/>
        <end position="74"/>
    </location>
</feature>
<evidence type="ECO:0000256" key="1">
    <source>
        <dbReference type="SAM" id="MobiDB-lite"/>
    </source>
</evidence>
<dbReference type="AlphaFoldDB" id="A0A835YRQ6"/>
<accession>A0A835YRQ6</accession>
<evidence type="ECO:0000313" key="3">
    <source>
        <dbReference type="Proteomes" id="UP000664859"/>
    </source>
</evidence>
<keyword evidence="3" id="KW-1185">Reference proteome</keyword>
<organism evidence="2 3">
    <name type="scientific">Tribonema minus</name>
    <dbReference type="NCBI Taxonomy" id="303371"/>
    <lineage>
        <taxon>Eukaryota</taxon>
        <taxon>Sar</taxon>
        <taxon>Stramenopiles</taxon>
        <taxon>Ochrophyta</taxon>
        <taxon>PX clade</taxon>
        <taxon>Xanthophyceae</taxon>
        <taxon>Tribonematales</taxon>
        <taxon>Tribonemataceae</taxon>
        <taxon>Tribonema</taxon>
    </lineage>
</organism>
<proteinExistence type="predicted"/>
<feature type="compositionally biased region" description="Basic and acidic residues" evidence="1">
    <location>
        <begin position="45"/>
        <end position="61"/>
    </location>
</feature>
<sequence>MEQAHEGVLKGQFADVKAVKGEATALVTPLRPIVFARYNPDSRKVDGVREKRSRAAKEKDMGSSSMEETQEQANQRMLEDLRQVAAQKFGDDAASLSLFKRAEPILLKNELLSAQVLHKPELALAVTLVVPRLQWLVLVTEQA</sequence>
<dbReference type="EMBL" id="JAFCMP010000551">
    <property type="protein sequence ID" value="KAG5175308.1"/>
    <property type="molecule type" value="Genomic_DNA"/>
</dbReference>
<name>A0A835YRQ6_9STRA</name>